<evidence type="ECO:0000313" key="3">
    <source>
        <dbReference type="Proteomes" id="UP000322791"/>
    </source>
</evidence>
<gene>
    <name evidence="2" type="ORF">FY528_16495</name>
</gene>
<evidence type="ECO:0000259" key="1">
    <source>
        <dbReference type="PROSITE" id="PS51154"/>
    </source>
</evidence>
<dbReference type="EMBL" id="VTHL01000020">
    <property type="protein sequence ID" value="TYZ06873.1"/>
    <property type="molecule type" value="Genomic_DNA"/>
</dbReference>
<dbReference type="SMART" id="SM00506">
    <property type="entry name" value="A1pp"/>
    <property type="match status" value="1"/>
</dbReference>
<protein>
    <submittedName>
        <fullName evidence="2">O-acetyl-ADP-ribose deacetylase</fullName>
    </submittedName>
</protein>
<dbReference type="Proteomes" id="UP000322791">
    <property type="component" value="Unassembled WGS sequence"/>
</dbReference>
<dbReference type="InterPro" id="IPR043472">
    <property type="entry name" value="Macro_dom-like"/>
</dbReference>
<dbReference type="NCBIfam" id="NF001664">
    <property type="entry name" value="PRK00431.1-6"/>
    <property type="match status" value="1"/>
</dbReference>
<comment type="caution">
    <text evidence="2">The sequence shown here is derived from an EMBL/GenBank/DDBJ whole genome shotgun (WGS) entry which is preliminary data.</text>
</comment>
<dbReference type="SUPFAM" id="SSF52949">
    <property type="entry name" value="Macro domain-like"/>
    <property type="match status" value="1"/>
</dbReference>
<dbReference type="CDD" id="cd02908">
    <property type="entry name" value="Macro_OAADPr_deacetylase"/>
    <property type="match status" value="1"/>
</dbReference>
<accession>A0A5D6UTR1</accession>
<name>A0A5D6UTR1_9BACT</name>
<dbReference type="Gene3D" id="3.40.220.10">
    <property type="entry name" value="Leucine Aminopeptidase, subunit E, domain 1"/>
    <property type="match status" value="1"/>
</dbReference>
<dbReference type="PANTHER" id="PTHR11106:SF27">
    <property type="entry name" value="MACRO DOMAIN-CONTAINING PROTEIN"/>
    <property type="match status" value="1"/>
</dbReference>
<dbReference type="GO" id="GO:0061463">
    <property type="term" value="F:O-acetyl-ADP-ribose deacetylase activity"/>
    <property type="evidence" value="ECO:0007669"/>
    <property type="project" value="TreeGrafter"/>
</dbReference>
<dbReference type="RefSeq" id="WP_149072127.1">
    <property type="nucleotide sequence ID" value="NZ_VTHL01000020.1"/>
</dbReference>
<dbReference type="PROSITE" id="PS51154">
    <property type="entry name" value="MACRO"/>
    <property type="match status" value="1"/>
</dbReference>
<evidence type="ECO:0000313" key="2">
    <source>
        <dbReference type="EMBL" id="TYZ06873.1"/>
    </source>
</evidence>
<reference evidence="2 3" key="1">
    <citation type="submission" date="2019-08" db="EMBL/GenBank/DDBJ databases">
        <authorList>
            <person name="Seo M.-J."/>
        </authorList>
    </citation>
    <scope>NUCLEOTIDE SEQUENCE [LARGE SCALE GENOMIC DNA]</scope>
    <source>
        <strain evidence="2 3">KIGAM108</strain>
    </source>
</reference>
<dbReference type="AlphaFoldDB" id="A0A5D6UTR1"/>
<dbReference type="Pfam" id="PF01661">
    <property type="entry name" value="Macro"/>
    <property type="match status" value="1"/>
</dbReference>
<dbReference type="PANTHER" id="PTHR11106">
    <property type="entry name" value="GANGLIOSIDE INDUCED DIFFERENTIATION ASSOCIATED PROTEIN 2-RELATED"/>
    <property type="match status" value="1"/>
</dbReference>
<keyword evidence="3" id="KW-1185">Reference proteome</keyword>
<dbReference type="InterPro" id="IPR002589">
    <property type="entry name" value="Macro_dom"/>
</dbReference>
<sequence length="187" mass="19900">MPSPTPLAYWRDAPAFGRIRLYQGDITKLDTEAIVNAANTSLLGGGGVDGAIHRAGGPAILEACRQIRARQGGCQPGAAVLTTGGRLPARYVIHTVGPVWQGGHKQEPELLACCYRHSLALAEQQQVASVAFPGISTGIYGYPKAEAAAIAVREARAFLGEHAFPGTVVFVVFDEEARRFYEQALQA</sequence>
<organism evidence="2 3">
    <name type="scientific">Hymenobacter lutimineralis</name>
    <dbReference type="NCBI Taxonomy" id="2606448"/>
    <lineage>
        <taxon>Bacteria</taxon>
        <taxon>Pseudomonadati</taxon>
        <taxon>Bacteroidota</taxon>
        <taxon>Cytophagia</taxon>
        <taxon>Cytophagales</taxon>
        <taxon>Hymenobacteraceae</taxon>
        <taxon>Hymenobacter</taxon>
    </lineage>
</organism>
<proteinExistence type="predicted"/>
<feature type="domain" description="Macro" evidence="1">
    <location>
        <begin position="6"/>
        <end position="187"/>
    </location>
</feature>